<dbReference type="Gene3D" id="1.25.10.10">
    <property type="entry name" value="Leucine-rich Repeat Variant"/>
    <property type="match status" value="1"/>
</dbReference>
<dbReference type="InterPro" id="IPR016024">
    <property type="entry name" value="ARM-type_fold"/>
</dbReference>
<gene>
    <name evidence="1" type="ORF">EDD38_0796</name>
</gene>
<protein>
    <recommendedName>
        <fullName evidence="3">HEAT repeat protein</fullName>
    </recommendedName>
</protein>
<dbReference type="SUPFAM" id="SSF48371">
    <property type="entry name" value="ARM repeat"/>
    <property type="match status" value="1"/>
</dbReference>
<dbReference type="AlphaFoldDB" id="A0A3N4RGR6"/>
<organism evidence="1 2">
    <name type="scientific">Kitasatospora cineracea</name>
    <dbReference type="NCBI Taxonomy" id="88074"/>
    <lineage>
        <taxon>Bacteria</taxon>
        <taxon>Bacillati</taxon>
        <taxon>Actinomycetota</taxon>
        <taxon>Actinomycetes</taxon>
        <taxon>Kitasatosporales</taxon>
        <taxon>Streptomycetaceae</taxon>
        <taxon>Kitasatospora</taxon>
    </lineage>
</organism>
<comment type="caution">
    <text evidence="1">The sequence shown here is derived from an EMBL/GenBank/DDBJ whole genome shotgun (WGS) entry which is preliminary data.</text>
</comment>
<dbReference type="EMBL" id="RKQG01000001">
    <property type="protein sequence ID" value="RPE32532.1"/>
    <property type="molecule type" value="Genomic_DNA"/>
</dbReference>
<sequence length="545" mass="59441">MPRVTTVDEAWRRLTVAADGPVLEQLRRAARGEETTWWLSLYHWDKGMDPAAPAALPFLIALVREPDRPNRERVLSTLAQLVAVGRSEAAERVAPGWAAAWREHHTALEPLLADPDPEVRLTALGLTERARPLLARIPVETEPWLWALQLVYLGAVADRADPAARALLTDTLHGAGGPDAPAHRLAALQGLAALDAAEPERWADRWVAAVLDPAAPAAVDRLWTRPDDDYRAELGLEVASIGRSLPPSAATHLSLRLARAARDADRPELCAAALEAAWHPLLDLPSTGPLWLTTAGELIDHPDPRVRHRAAAVLAVLGRAAAPYADALHALLADTDGDEFLDGATADQARWALARIGDPRVLPGLVRRLTAVERENGRGYVTGDPRRPEPYDALLPLHGHAAVLRPQVAEWAREGESHAWPWNHPGARLLAAWDGTADGPKPPADPEAAARGLLRVPPAWRYKEDRNLYLDAVAAVAELSRRGPLSPGVRAAVEHALSLDRRLSPLHDYRAVLDDERLREVLRSALDGEAVVMPPLSHWEQADFE</sequence>
<evidence type="ECO:0000313" key="2">
    <source>
        <dbReference type="Proteomes" id="UP000266906"/>
    </source>
</evidence>
<keyword evidence="2" id="KW-1185">Reference proteome</keyword>
<dbReference type="InterPro" id="IPR011989">
    <property type="entry name" value="ARM-like"/>
</dbReference>
<evidence type="ECO:0000313" key="1">
    <source>
        <dbReference type="EMBL" id="RPE32532.1"/>
    </source>
</evidence>
<proteinExistence type="predicted"/>
<accession>A0A3N4RGR6</accession>
<reference evidence="1 2" key="1">
    <citation type="submission" date="2018-11" db="EMBL/GenBank/DDBJ databases">
        <title>Sequencing the genomes of 1000 actinobacteria strains.</title>
        <authorList>
            <person name="Klenk H.-P."/>
        </authorList>
    </citation>
    <scope>NUCLEOTIDE SEQUENCE [LARGE SCALE GENOMIC DNA]</scope>
    <source>
        <strain evidence="1 2">DSM 44781</strain>
    </source>
</reference>
<name>A0A3N4RGR6_9ACTN</name>
<evidence type="ECO:0008006" key="3">
    <source>
        <dbReference type="Google" id="ProtNLM"/>
    </source>
</evidence>
<dbReference type="Proteomes" id="UP000266906">
    <property type="component" value="Unassembled WGS sequence"/>
</dbReference>